<dbReference type="EMBL" id="MU864382">
    <property type="protein sequence ID" value="KAK4188866.1"/>
    <property type="molecule type" value="Genomic_DNA"/>
</dbReference>
<evidence type="ECO:0000313" key="2">
    <source>
        <dbReference type="Proteomes" id="UP001302126"/>
    </source>
</evidence>
<dbReference type="AlphaFoldDB" id="A0AAN6WWL1"/>
<dbReference type="Proteomes" id="UP001302126">
    <property type="component" value="Unassembled WGS sequence"/>
</dbReference>
<organism evidence="1 2">
    <name type="scientific">Podospora australis</name>
    <dbReference type="NCBI Taxonomy" id="1536484"/>
    <lineage>
        <taxon>Eukaryota</taxon>
        <taxon>Fungi</taxon>
        <taxon>Dikarya</taxon>
        <taxon>Ascomycota</taxon>
        <taxon>Pezizomycotina</taxon>
        <taxon>Sordariomycetes</taxon>
        <taxon>Sordariomycetidae</taxon>
        <taxon>Sordariales</taxon>
        <taxon>Podosporaceae</taxon>
        <taxon>Podospora</taxon>
    </lineage>
</organism>
<reference evidence="1" key="1">
    <citation type="journal article" date="2023" name="Mol. Phylogenet. Evol.">
        <title>Genome-scale phylogeny and comparative genomics of the fungal order Sordariales.</title>
        <authorList>
            <person name="Hensen N."/>
            <person name="Bonometti L."/>
            <person name="Westerberg I."/>
            <person name="Brannstrom I.O."/>
            <person name="Guillou S."/>
            <person name="Cros-Aarteil S."/>
            <person name="Calhoun S."/>
            <person name="Haridas S."/>
            <person name="Kuo A."/>
            <person name="Mondo S."/>
            <person name="Pangilinan J."/>
            <person name="Riley R."/>
            <person name="LaButti K."/>
            <person name="Andreopoulos B."/>
            <person name="Lipzen A."/>
            <person name="Chen C."/>
            <person name="Yan M."/>
            <person name="Daum C."/>
            <person name="Ng V."/>
            <person name="Clum A."/>
            <person name="Steindorff A."/>
            <person name="Ohm R.A."/>
            <person name="Martin F."/>
            <person name="Silar P."/>
            <person name="Natvig D.O."/>
            <person name="Lalanne C."/>
            <person name="Gautier V."/>
            <person name="Ament-Velasquez S.L."/>
            <person name="Kruys A."/>
            <person name="Hutchinson M.I."/>
            <person name="Powell A.J."/>
            <person name="Barry K."/>
            <person name="Miller A.N."/>
            <person name="Grigoriev I.V."/>
            <person name="Debuchy R."/>
            <person name="Gladieux P."/>
            <person name="Hiltunen Thoren M."/>
            <person name="Johannesson H."/>
        </authorList>
    </citation>
    <scope>NUCLEOTIDE SEQUENCE</scope>
    <source>
        <strain evidence="1">PSN309</strain>
    </source>
</reference>
<keyword evidence="2" id="KW-1185">Reference proteome</keyword>
<protein>
    <submittedName>
        <fullName evidence="1">Uncharacterized protein</fullName>
    </submittedName>
</protein>
<reference evidence="1" key="2">
    <citation type="submission" date="2023-05" db="EMBL/GenBank/DDBJ databases">
        <authorList>
            <consortium name="Lawrence Berkeley National Laboratory"/>
            <person name="Steindorff A."/>
            <person name="Hensen N."/>
            <person name="Bonometti L."/>
            <person name="Westerberg I."/>
            <person name="Brannstrom I.O."/>
            <person name="Guillou S."/>
            <person name="Cros-Aarteil S."/>
            <person name="Calhoun S."/>
            <person name="Haridas S."/>
            <person name="Kuo A."/>
            <person name="Mondo S."/>
            <person name="Pangilinan J."/>
            <person name="Riley R."/>
            <person name="Labutti K."/>
            <person name="Andreopoulos B."/>
            <person name="Lipzen A."/>
            <person name="Chen C."/>
            <person name="Yanf M."/>
            <person name="Daum C."/>
            <person name="Ng V."/>
            <person name="Clum A."/>
            <person name="Ohm R."/>
            <person name="Martin F."/>
            <person name="Silar P."/>
            <person name="Natvig D."/>
            <person name="Lalanne C."/>
            <person name="Gautier V."/>
            <person name="Ament-Velasquez S.L."/>
            <person name="Kruys A."/>
            <person name="Hutchinson M.I."/>
            <person name="Powell A.J."/>
            <person name="Barry K."/>
            <person name="Miller A.N."/>
            <person name="Grigoriev I.V."/>
            <person name="Debuchy R."/>
            <person name="Gladieux P."/>
            <person name="Thoren M.H."/>
            <person name="Johannesson H."/>
        </authorList>
    </citation>
    <scope>NUCLEOTIDE SEQUENCE</scope>
    <source>
        <strain evidence="1">PSN309</strain>
    </source>
</reference>
<sequence length="125" mass="14230">MSERPVIYYQVDSSQNPATWPGSSHPQPPESGFLDISKVDVLFININSESDFRTLRTGTNEHVQVALTQVMKHVARGLYRIVSLNASEYSCVVVMSTEKSWEDLMWKTGFPWDKDDDPQPQVVLK</sequence>
<gene>
    <name evidence="1" type="ORF">QBC35DRAFT_179508</name>
</gene>
<proteinExistence type="predicted"/>
<accession>A0AAN6WWL1</accession>
<name>A0AAN6WWL1_9PEZI</name>
<comment type="caution">
    <text evidence="1">The sequence shown here is derived from an EMBL/GenBank/DDBJ whole genome shotgun (WGS) entry which is preliminary data.</text>
</comment>
<evidence type="ECO:0000313" key="1">
    <source>
        <dbReference type="EMBL" id="KAK4188866.1"/>
    </source>
</evidence>